<sequence>MLLFSLSLFLSTRATDTLTPTEDKSEPLASCYPRQIPVRSVAPAAQPIYYMPYSSQLPSTSRNSLYPTTPSSARVAQANDVISRREYEQYEAPYRYIIAGEPAYEDQENYYNEITSYNNHRTPHIPYSDYQGDTFYIREYDDYEDLPVLYYPYSTGQTRRTPTRAQSGFPVSTAYTPSVYVGPGRVARGIPLQASTGLPDPSLDVGYRGDGNARINQLSRFAARPSI</sequence>
<feature type="chain" id="PRO_5046620809" evidence="1">
    <location>
        <begin position="18"/>
        <end position="227"/>
    </location>
</feature>
<reference evidence="2 3" key="1">
    <citation type="journal article" date="2022" name="bioRxiv">
        <title>Genomics of Preaxostyla Flagellates Illuminates Evolutionary Transitions and the Path Towards Mitochondrial Loss.</title>
        <authorList>
            <person name="Novak L.V.F."/>
            <person name="Treitli S.C."/>
            <person name="Pyrih J."/>
            <person name="Halakuc P."/>
            <person name="Pipaliya S.V."/>
            <person name="Vacek V."/>
            <person name="Brzon O."/>
            <person name="Soukal P."/>
            <person name="Eme L."/>
            <person name="Dacks J.B."/>
            <person name="Karnkowska A."/>
            <person name="Elias M."/>
            <person name="Hampl V."/>
        </authorList>
    </citation>
    <scope>NUCLEOTIDE SEQUENCE [LARGE SCALE GENOMIC DNA]</scope>
    <source>
        <strain evidence="2">NAU3</strain>
        <tissue evidence="2">Gut</tissue>
    </source>
</reference>
<gene>
    <name evidence="2" type="ORF">BLNAU_19821</name>
</gene>
<protein>
    <submittedName>
        <fullName evidence="2">Uncharacterized protein</fullName>
    </submittedName>
</protein>
<dbReference type="EMBL" id="JARBJD010000267">
    <property type="protein sequence ID" value="KAK2945245.1"/>
    <property type="molecule type" value="Genomic_DNA"/>
</dbReference>
<accession>A0ABQ9X0F5</accession>
<keyword evidence="3" id="KW-1185">Reference proteome</keyword>
<feature type="signal peptide" evidence="1">
    <location>
        <begin position="1"/>
        <end position="17"/>
    </location>
</feature>
<comment type="caution">
    <text evidence="2">The sequence shown here is derived from an EMBL/GenBank/DDBJ whole genome shotgun (WGS) entry which is preliminary data.</text>
</comment>
<organism evidence="2 3">
    <name type="scientific">Blattamonas nauphoetae</name>
    <dbReference type="NCBI Taxonomy" id="2049346"/>
    <lineage>
        <taxon>Eukaryota</taxon>
        <taxon>Metamonada</taxon>
        <taxon>Preaxostyla</taxon>
        <taxon>Oxymonadida</taxon>
        <taxon>Blattamonas</taxon>
    </lineage>
</organism>
<evidence type="ECO:0000313" key="3">
    <source>
        <dbReference type="Proteomes" id="UP001281761"/>
    </source>
</evidence>
<evidence type="ECO:0000256" key="1">
    <source>
        <dbReference type="SAM" id="SignalP"/>
    </source>
</evidence>
<keyword evidence="1" id="KW-0732">Signal</keyword>
<evidence type="ECO:0000313" key="2">
    <source>
        <dbReference type="EMBL" id="KAK2945245.1"/>
    </source>
</evidence>
<name>A0ABQ9X0F5_9EUKA</name>
<dbReference type="Proteomes" id="UP001281761">
    <property type="component" value="Unassembled WGS sequence"/>
</dbReference>
<proteinExistence type="predicted"/>